<accession>A0A0N0BFP5</accession>
<feature type="non-terminal residue" evidence="2">
    <location>
        <position position="1"/>
    </location>
</feature>
<evidence type="ECO:0000313" key="2">
    <source>
        <dbReference type="EMBL" id="KOX73638.1"/>
    </source>
</evidence>
<dbReference type="EMBL" id="KQ435794">
    <property type="protein sequence ID" value="KOX73638.1"/>
    <property type="molecule type" value="Genomic_DNA"/>
</dbReference>
<dbReference type="Gene3D" id="3.30.420.10">
    <property type="entry name" value="Ribonuclease H-like superfamily/Ribonuclease H"/>
    <property type="match status" value="1"/>
</dbReference>
<gene>
    <name evidence="2" type="ORF">WN51_13715</name>
</gene>
<evidence type="ECO:0000256" key="1">
    <source>
        <dbReference type="SAM" id="MobiDB-lite"/>
    </source>
</evidence>
<evidence type="ECO:0008006" key="4">
    <source>
        <dbReference type="Google" id="ProtNLM"/>
    </source>
</evidence>
<dbReference type="GO" id="GO:0003676">
    <property type="term" value="F:nucleic acid binding"/>
    <property type="evidence" value="ECO:0007669"/>
    <property type="project" value="InterPro"/>
</dbReference>
<organism evidence="2 3">
    <name type="scientific">Melipona quadrifasciata</name>
    <dbReference type="NCBI Taxonomy" id="166423"/>
    <lineage>
        <taxon>Eukaryota</taxon>
        <taxon>Metazoa</taxon>
        <taxon>Ecdysozoa</taxon>
        <taxon>Arthropoda</taxon>
        <taxon>Hexapoda</taxon>
        <taxon>Insecta</taxon>
        <taxon>Pterygota</taxon>
        <taxon>Neoptera</taxon>
        <taxon>Endopterygota</taxon>
        <taxon>Hymenoptera</taxon>
        <taxon>Apocrita</taxon>
        <taxon>Aculeata</taxon>
        <taxon>Apoidea</taxon>
        <taxon>Anthophila</taxon>
        <taxon>Apidae</taxon>
        <taxon>Melipona</taxon>
    </lineage>
</organism>
<protein>
    <recommendedName>
        <fullName evidence="4">Histone-lysine N-methyltransferase SETMAR</fullName>
    </recommendedName>
</protein>
<feature type="region of interest" description="Disordered" evidence="1">
    <location>
        <begin position="168"/>
        <end position="189"/>
    </location>
</feature>
<evidence type="ECO:0000313" key="3">
    <source>
        <dbReference type="Proteomes" id="UP000053105"/>
    </source>
</evidence>
<feature type="compositionally biased region" description="Acidic residues" evidence="1">
    <location>
        <begin position="391"/>
        <end position="401"/>
    </location>
</feature>
<sequence length="573" mass="66097">EEGRYILKFYRKKGERATQVAENIFDGHNAVFKRNLRFQSGNFDTIELLLGWEVLTHPPYSRALAPSEYHLFRPLQNFLVYLQQAGTALGLNKYSRNLSKCWTRKFKQDSISQNGFRDSENDSINVYTFDEAAKGLNTVCNVCLYIQITLEIETKPIALQRRWYRSKPNEKDVTSGNNDDDKNTNKRNGITSVYGDSGWHELLFERDETCTVLAAMLCYTKCANTTVLNCTLDSSCRVYIPSQTRDKSPMHRLRESHQGKPIFSVDSPVKIEQPPSRRSVHTTDAIACSFHDLVLQNREKRNSMWMVLRVPRKYTQRHVIDTSPFRDIVLNTRWRKHVLVIINGVDNLEIACPLKNENRERESRMTFGELAGTYGGWEQRSDRAGEKRQEEEEEEEEEEDQTPMGFTNVQIFSQTAVKSREDQEFLGFAVSRSRRQPPRIRGMPFAYTEVVVQECRSLIPCTSVEHKMPGLSIGERRTKSTMQMNESRIQVESGQDRHIDANGKPCEMYHENILHDIRAFMSACVKKCMDLINHTIAFTKSIKLLQCVKAQTCAELKFPDPCPSLCIHVAHIN</sequence>
<dbReference type="Proteomes" id="UP000053105">
    <property type="component" value="Unassembled WGS sequence"/>
</dbReference>
<feature type="region of interest" description="Disordered" evidence="1">
    <location>
        <begin position="375"/>
        <end position="402"/>
    </location>
</feature>
<proteinExistence type="predicted"/>
<dbReference type="AlphaFoldDB" id="A0A0N0BFP5"/>
<reference evidence="2 3" key="1">
    <citation type="submission" date="2015-07" db="EMBL/GenBank/DDBJ databases">
        <title>The genome of Melipona quadrifasciata.</title>
        <authorList>
            <person name="Pan H."/>
            <person name="Kapheim K."/>
        </authorList>
    </citation>
    <scope>NUCLEOTIDE SEQUENCE [LARGE SCALE GENOMIC DNA]</scope>
    <source>
        <strain evidence="2">0111107301</strain>
        <tissue evidence="2">Whole body</tissue>
    </source>
</reference>
<keyword evidence="3" id="KW-1185">Reference proteome</keyword>
<name>A0A0N0BFP5_9HYME</name>
<feature type="compositionally biased region" description="Basic and acidic residues" evidence="1">
    <location>
        <begin position="379"/>
        <end position="390"/>
    </location>
</feature>
<feature type="compositionally biased region" description="Basic and acidic residues" evidence="1">
    <location>
        <begin position="168"/>
        <end position="184"/>
    </location>
</feature>
<dbReference type="InterPro" id="IPR036397">
    <property type="entry name" value="RNaseH_sf"/>
</dbReference>